<dbReference type="PROSITE" id="PS50853">
    <property type="entry name" value="FN3"/>
    <property type="match status" value="1"/>
</dbReference>
<feature type="compositionally biased region" description="Pro residues" evidence="1">
    <location>
        <begin position="678"/>
        <end position="687"/>
    </location>
</feature>
<feature type="region of interest" description="Disordered" evidence="1">
    <location>
        <begin position="427"/>
        <end position="465"/>
    </location>
</feature>
<feature type="region of interest" description="Disordered" evidence="1">
    <location>
        <begin position="77"/>
        <end position="106"/>
    </location>
</feature>
<comment type="caution">
    <text evidence="3">The sequence shown here is derived from an EMBL/GenBank/DDBJ whole genome shotgun (WGS) entry which is preliminary data.</text>
</comment>
<accession>A0ABN9S7C9</accession>
<protein>
    <recommendedName>
        <fullName evidence="2">Fibronectin type-III domain-containing protein</fullName>
    </recommendedName>
</protein>
<feature type="region of interest" description="Disordered" evidence="1">
    <location>
        <begin position="732"/>
        <end position="813"/>
    </location>
</feature>
<sequence length="813" mass="82723">MASPLDLGSDEVYTGHIKSYNDRRGFGFIACQETAKRFGRDVYIAKTEAQLAAAEAAGDEAAIAQILAAAQEKAEKKEEAAAAGASGENGGGSQPPGEKPPPPPRLAEEDLVHFQVRLSVEGFPQAHSVQKLQKFEGVVRTPVGEDGSAGRIASQGLPSYIGESEVDVRQDGCGQVRLVAGDQVTFCVKGLLEGKPAPAGDRAAAVVSLMATGRSSGSVLGYFRLELPRPPGPEGQAAREDLRLDCHAFGEKIILAGLPPDTQESELSRFFTKQGATSIIVAHAKGCSFASVSFPSILDVARLLARTAHAFADDKETRIATLLSYTDDDDALTSAQLPALPAPLLGAGEEPGSLLVVWSPLVLAVGYSVELRAADGVQPWATVDVAAGRIGSGSSRFDAECSSCKVTGLSESTLYEARVTYFTSVGSRSEASDPSEQCAPLAAGATPGPPAGAPPPLATPGVADPAAPPALSYQIGAPPCWPPPSMPGGAPMWPSWGTDMAPPDFQAAMAGAMAPPPMMPPPQSLADGSFGSTVPPPFSPSPGWRCIHGTVIPPPSAPELQADPSGFAITVQWPSVAHAISYVVELREAGSASAERFIRSAPMATLGSLVELRIGGLRPGGGPGRAYTACVRCVSMCNCESAPSDPGWSSPLGTAAAPQAPPCGAAPVPVSPPLSTGLPPPPQPPAQVPDAAQAWTPWMGVHPEAPPLSSLGASHWPGLGLARPCADPGMQLAAAGMPPPLPPLTAPPAAPPGPPAPPAHAPAAGPPAAPLAPGAPTSPPPSAPPTGLLGVGASLPKEAPPEAGRQEDCLILD</sequence>
<keyword evidence="4" id="KW-1185">Reference proteome</keyword>
<organism evidence="3 4">
    <name type="scientific">Prorocentrum cordatum</name>
    <dbReference type="NCBI Taxonomy" id="2364126"/>
    <lineage>
        <taxon>Eukaryota</taxon>
        <taxon>Sar</taxon>
        <taxon>Alveolata</taxon>
        <taxon>Dinophyceae</taxon>
        <taxon>Prorocentrales</taxon>
        <taxon>Prorocentraceae</taxon>
        <taxon>Prorocentrum</taxon>
    </lineage>
</organism>
<evidence type="ECO:0000259" key="2">
    <source>
        <dbReference type="PROSITE" id="PS50853"/>
    </source>
</evidence>
<evidence type="ECO:0000313" key="4">
    <source>
        <dbReference type="Proteomes" id="UP001189429"/>
    </source>
</evidence>
<dbReference type="SMART" id="SM00060">
    <property type="entry name" value="FN3"/>
    <property type="match status" value="2"/>
</dbReference>
<dbReference type="EMBL" id="CAUYUJ010009512">
    <property type="protein sequence ID" value="CAK0826986.1"/>
    <property type="molecule type" value="Genomic_DNA"/>
</dbReference>
<name>A0ABN9S7C9_9DINO</name>
<feature type="compositionally biased region" description="Pro residues" evidence="1">
    <location>
        <begin position="737"/>
        <end position="770"/>
    </location>
</feature>
<evidence type="ECO:0000313" key="3">
    <source>
        <dbReference type="EMBL" id="CAK0826986.1"/>
    </source>
</evidence>
<feature type="compositionally biased region" description="Pro residues" evidence="1">
    <location>
        <begin position="447"/>
        <end position="458"/>
    </location>
</feature>
<evidence type="ECO:0000256" key="1">
    <source>
        <dbReference type="SAM" id="MobiDB-lite"/>
    </source>
</evidence>
<feature type="domain" description="Fibronectin type-III" evidence="2">
    <location>
        <begin position="340"/>
        <end position="442"/>
    </location>
</feature>
<dbReference type="Gene3D" id="2.40.50.140">
    <property type="entry name" value="Nucleic acid-binding proteins"/>
    <property type="match status" value="1"/>
</dbReference>
<dbReference type="CDD" id="cd00063">
    <property type="entry name" value="FN3"/>
    <property type="match status" value="1"/>
</dbReference>
<dbReference type="Proteomes" id="UP001189429">
    <property type="component" value="Unassembled WGS sequence"/>
</dbReference>
<feature type="compositionally biased region" description="Low complexity" evidence="1">
    <location>
        <begin position="655"/>
        <end position="677"/>
    </location>
</feature>
<dbReference type="Gene3D" id="2.60.40.10">
    <property type="entry name" value="Immunoglobulins"/>
    <property type="match status" value="1"/>
</dbReference>
<proteinExistence type="predicted"/>
<reference evidence="3" key="1">
    <citation type="submission" date="2023-10" db="EMBL/GenBank/DDBJ databases">
        <authorList>
            <person name="Chen Y."/>
            <person name="Shah S."/>
            <person name="Dougan E. K."/>
            <person name="Thang M."/>
            <person name="Chan C."/>
        </authorList>
    </citation>
    <scope>NUCLEOTIDE SEQUENCE [LARGE SCALE GENOMIC DNA]</scope>
</reference>
<dbReference type="InterPro" id="IPR036116">
    <property type="entry name" value="FN3_sf"/>
</dbReference>
<feature type="region of interest" description="Disordered" evidence="1">
    <location>
        <begin position="645"/>
        <end position="690"/>
    </location>
</feature>
<gene>
    <name evidence="3" type="ORF">PCOR1329_LOCUS26630</name>
</gene>
<feature type="compositionally biased region" description="Basic and acidic residues" evidence="1">
    <location>
        <begin position="804"/>
        <end position="813"/>
    </location>
</feature>
<dbReference type="InterPro" id="IPR012340">
    <property type="entry name" value="NA-bd_OB-fold"/>
</dbReference>
<dbReference type="InterPro" id="IPR003961">
    <property type="entry name" value="FN3_dom"/>
</dbReference>
<dbReference type="InterPro" id="IPR013783">
    <property type="entry name" value="Ig-like_fold"/>
</dbReference>
<dbReference type="SUPFAM" id="SSF49265">
    <property type="entry name" value="Fibronectin type III"/>
    <property type="match status" value="1"/>
</dbReference>